<dbReference type="SUPFAM" id="SSF50985">
    <property type="entry name" value="RCC1/BLIP-II"/>
    <property type="match status" value="2"/>
</dbReference>
<comment type="caution">
    <text evidence="6">The sequence shown here is derived from an EMBL/GenBank/DDBJ whole genome shotgun (WGS) entry which is preliminary data.</text>
</comment>
<dbReference type="AlphaFoldDB" id="U3AFZ4"/>
<evidence type="ECO:0000256" key="3">
    <source>
        <dbReference type="ARBA" id="ARBA00022729"/>
    </source>
</evidence>
<dbReference type="InterPro" id="IPR059100">
    <property type="entry name" value="TSP3_bac"/>
</dbReference>
<organism evidence="6 7">
    <name type="scientific">Vibrio ezurae NBRC 102218</name>
    <dbReference type="NCBI Taxonomy" id="1219080"/>
    <lineage>
        <taxon>Bacteria</taxon>
        <taxon>Pseudomonadati</taxon>
        <taxon>Pseudomonadota</taxon>
        <taxon>Gammaproteobacteria</taxon>
        <taxon>Vibrionales</taxon>
        <taxon>Vibrionaceae</taxon>
        <taxon>Vibrio</taxon>
    </lineage>
</organism>
<keyword evidence="4" id="KW-0106">Calcium</keyword>
<reference evidence="6 7" key="1">
    <citation type="submission" date="2013-09" db="EMBL/GenBank/DDBJ databases">
        <title>Whole genome shotgun sequence of Vibrio ezurae NBRC 102218.</title>
        <authorList>
            <person name="Yoshida I."/>
            <person name="Hosoyama A."/>
            <person name="Numata M."/>
            <person name="Hashimoto M."/>
            <person name="Hosoyama Y."/>
            <person name="Tsuchikane K."/>
            <person name="Noguchi M."/>
            <person name="Hirakata S."/>
            <person name="Ichikawa N."/>
            <person name="Ohji S."/>
            <person name="Yamazoe A."/>
            <person name="Fujita N."/>
        </authorList>
    </citation>
    <scope>NUCLEOTIDE SEQUENCE [LARGE SCALE GENOMIC DNA]</scope>
    <source>
        <strain evidence="6 7">NBRC 102218</strain>
    </source>
</reference>
<gene>
    <name evidence="6" type="ORF">VEZ01S_06_00020</name>
</gene>
<evidence type="ECO:0000256" key="2">
    <source>
        <dbReference type="ARBA" id="ARBA00022525"/>
    </source>
</evidence>
<keyword evidence="7" id="KW-1185">Reference proteome</keyword>
<evidence type="ECO:0000256" key="4">
    <source>
        <dbReference type="ARBA" id="ARBA00022837"/>
    </source>
</evidence>
<dbReference type="Proteomes" id="UP000016562">
    <property type="component" value="Unassembled WGS sequence"/>
</dbReference>
<dbReference type="Gene3D" id="2.130.10.30">
    <property type="entry name" value="Regulator of chromosome condensation 1/beta-lactamase-inhibitor protein II"/>
    <property type="match status" value="2"/>
</dbReference>
<dbReference type="InterPro" id="IPR009091">
    <property type="entry name" value="RCC1/BLIP-II"/>
</dbReference>
<comment type="subcellular location">
    <subcellularLocation>
        <location evidence="1">Secreted</location>
    </subcellularLocation>
</comment>
<keyword evidence="2" id="KW-0964">Secreted</keyword>
<feature type="region of interest" description="Disordered" evidence="5">
    <location>
        <begin position="557"/>
        <end position="577"/>
    </location>
</feature>
<protein>
    <submittedName>
        <fullName evidence="6">Uncharacterized protein</fullName>
    </submittedName>
</protein>
<evidence type="ECO:0000313" key="7">
    <source>
        <dbReference type="Proteomes" id="UP000016562"/>
    </source>
</evidence>
<accession>U3AFZ4</accession>
<dbReference type="InterPro" id="IPR051553">
    <property type="entry name" value="Ran_GTPase-activating"/>
</dbReference>
<dbReference type="PANTHER" id="PTHR45982:SF1">
    <property type="entry name" value="REGULATOR OF CHROMOSOME CONDENSATION"/>
    <property type="match status" value="1"/>
</dbReference>
<dbReference type="Pfam" id="PF18884">
    <property type="entry name" value="TSP3_bac"/>
    <property type="match status" value="2"/>
</dbReference>
<dbReference type="eggNOG" id="COG5184">
    <property type="taxonomic scope" value="Bacteria"/>
</dbReference>
<sequence>MTNLTLATHVEPMADLTLATHVEPMTNLIPATTTTPIFPIKEYSIPEQVQEIYANGGSNTFAMLKHDGSVVTVEFKANTQPRESTIFERNALAIYPTKSAFVILEQNGSVYSRGQGDVGYPMFREYAGMSGIETMNALRVKDSVAISTHGDNVAVLKRDGGIKVWGNLWGNTGSDIVGDYKSVDIGDSSVGLSVNGSVAQFRREYSNGRWTNFDSSINRNIVASANNGLLYLESDGSVFRVVREANRLPKFETIIDSGAIVIQSNLIGAIAILKSNGAVVTFGDTDTFGRKLSSWAGRVRTNYGGDSTAVAEQLKSGVRYLYHTDSAFAALKTDGSVVTWGLDGGDSSSVSNLLSNGVISIYSTAHAFAALKADGSVVTWGAPRSGGDSSLVASNLTADVKAIYSNSDAFAALKEDGSVITWGEKESGGNSYMLHEQLHNVISITAGYHTFAAIKADGTVIMWGADGHNATYYVPRTKAYASDLNKDTDGDGLTDAFEMSFCDFSVIGNIQPCLDPGKWDTDGDGVSDGKEYKLDQNPLNKDSNLMNSSQYLALLPDGNDGVQDIDQDGYPDGWRLH</sequence>
<keyword evidence="3" id="KW-0732">Signal</keyword>
<dbReference type="STRING" id="1219080.VEZ01S_06_00020"/>
<evidence type="ECO:0000256" key="1">
    <source>
        <dbReference type="ARBA" id="ARBA00004613"/>
    </source>
</evidence>
<name>U3AFZ4_9VIBR</name>
<evidence type="ECO:0000313" key="6">
    <source>
        <dbReference type="EMBL" id="GAD78811.1"/>
    </source>
</evidence>
<dbReference type="EMBL" id="BATM01000006">
    <property type="protein sequence ID" value="GAD78811.1"/>
    <property type="molecule type" value="Genomic_DNA"/>
</dbReference>
<dbReference type="PANTHER" id="PTHR45982">
    <property type="entry name" value="REGULATOR OF CHROMOSOME CONDENSATION"/>
    <property type="match status" value="1"/>
</dbReference>
<evidence type="ECO:0000256" key="5">
    <source>
        <dbReference type="SAM" id="MobiDB-lite"/>
    </source>
</evidence>
<proteinExistence type="predicted"/>